<organism evidence="2 3">
    <name type="scientific">Pleuronectes platessa</name>
    <name type="common">European plaice</name>
    <dbReference type="NCBI Taxonomy" id="8262"/>
    <lineage>
        <taxon>Eukaryota</taxon>
        <taxon>Metazoa</taxon>
        <taxon>Chordata</taxon>
        <taxon>Craniata</taxon>
        <taxon>Vertebrata</taxon>
        <taxon>Euteleostomi</taxon>
        <taxon>Actinopterygii</taxon>
        <taxon>Neopterygii</taxon>
        <taxon>Teleostei</taxon>
        <taxon>Neoteleostei</taxon>
        <taxon>Acanthomorphata</taxon>
        <taxon>Carangaria</taxon>
        <taxon>Pleuronectiformes</taxon>
        <taxon>Pleuronectoidei</taxon>
        <taxon>Pleuronectidae</taxon>
        <taxon>Pleuronectes</taxon>
    </lineage>
</organism>
<dbReference type="Proteomes" id="UP001153269">
    <property type="component" value="Unassembled WGS sequence"/>
</dbReference>
<keyword evidence="3" id="KW-1185">Reference proteome</keyword>
<feature type="region of interest" description="Disordered" evidence="1">
    <location>
        <begin position="109"/>
        <end position="165"/>
    </location>
</feature>
<feature type="compositionally biased region" description="Polar residues" evidence="1">
    <location>
        <begin position="113"/>
        <end position="122"/>
    </location>
</feature>
<evidence type="ECO:0000313" key="3">
    <source>
        <dbReference type="Proteomes" id="UP001153269"/>
    </source>
</evidence>
<evidence type="ECO:0000256" key="1">
    <source>
        <dbReference type="SAM" id="MobiDB-lite"/>
    </source>
</evidence>
<evidence type="ECO:0000313" key="2">
    <source>
        <dbReference type="EMBL" id="CAB1422194.1"/>
    </source>
</evidence>
<gene>
    <name evidence="2" type="ORF">PLEPLA_LOCUS10083</name>
</gene>
<dbReference type="AlphaFoldDB" id="A0A9N7YFC1"/>
<feature type="compositionally biased region" description="Polar residues" evidence="1">
    <location>
        <begin position="136"/>
        <end position="148"/>
    </location>
</feature>
<reference evidence="2" key="1">
    <citation type="submission" date="2020-03" db="EMBL/GenBank/DDBJ databases">
        <authorList>
            <person name="Weist P."/>
        </authorList>
    </citation>
    <scope>NUCLEOTIDE SEQUENCE</scope>
</reference>
<name>A0A9N7YFC1_PLEPL</name>
<protein>
    <submittedName>
        <fullName evidence="2">Uncharacterized protein</fullName>
    </submittedName>
</protein>
<dbReference type="EMBL" id="CADEAL010000568">
    <property type="protein sequence ID" value="CAB1422194.1"/>
    <property type="molecule type" value="Genomic_DNA"/>
</dbReference>
<comment type="caution">
    <text evidence="2">The sequence shown here is derived from an EMBL/GenBank/DDBJ whole genome shotgun (WGS) entry which is preliminary data.</text>
</comment>
<accession>A0A9N7YFC1</accession>
<proteinExistence type="predicted"/>
<sequence>MSKSPEDEEKIPSEIISIFITRQLVLQRKPRGIGTESSTFSLSGDELRGARTSELRAADGCVKRRRENESRSHARILCPVSEHLASSSPQLHAHSDTHQHKLYLVASPWISGPTRSPDSNAVRTRVNPPPCVREPQLSSSPGFNTADQWTEPPQRPAALQTRRKQ</sequence>